<dbReference type="EMBL" id="JBHSQV010000032">
    <property type="protein sequence ID" value="MFC5985788.1"/>
    <property type="molecule type" value="Genomic_DNA"/>
</dbReference>
<dbReference type="Proteomes" id="UP001596250">
    <property type="component" value="Unassembled WGS sequence"/>
</dbReference>
<evidence type="ECO:0000256" key="1">
    <source>
        <dbReference type="ARBA" id="ARBA00004651"/>
    </source>
</evidence>
<dbReference type="Pfam" id="PF12823">
    <property type="entry name" value="DUF3817"/>
    <property type="match status" value="1"/>
</dbReference>
<organism evidence="8 9">
    <name type="scientific">Marinicrinis lubricantis</name>
    <dbReference type="NCBI Taxonomy" id="2086470"/>
    <lineage>
        <taxon>Bacteria</taxon>
        <taxon>Bacillati</taxon>
        <taxon>Bacillota</taxon>
        <taxon>Bacilli</taxon>
        <taxon>Bacillales</taxon>
        <taxon>Paenibacillaceae</taxon>
    </lineage>
</organism>
<reference evidence="9" key="1">
    <citation type="journal article" date="2019" name="Int. J. Syst. Evol. Microbiol.">
        <title>The Global Catalogue of Microorganisms (GCM) 10K type strain sequencing project: providing services to taxonomists for standard genome sequencing and annotation.</title>
        <authorList>
            <consortium name="The Broad Institute Genomics Platform"/>
            <consortium name="The Broad Institute Genome Sequencing Center for Infectious Disease"/>
            <person name="Wu L."/>
            <person name="Ma J."/>
        </authorList>
    </citation>
    <scope>NUCLEOTIDE SEQUENCE [LARGE SCALE GENOMIC DNA]</scope>
    <source>
        <strain evidence="9">CCM 8749</strain>
    </source>
</reference>
<comment type="caution">
    <text evidence="8">The sequence shown here is derived from an EMBL/GenBank/DDBJ whole genome shotgun (WGS) entry which is preliminary data.</text>
</comment>
<protein>
    <submittedName>
        <fullName evidence="8">DUF3817 domain-containing protein</fullName>
    </submittedName>
</protein>
<evidence type="ECO:0000313" key="9">
    <source>
        <dbReference type="Proteomes" id="UP001596250"/>
    </source>
</evidence>
<dbReference type="PANTHER" id="PTHR40077:SF1">
    <property type="entry name" value="MEMBRANE PROTEIN"/>
    <property type="match status" value="1"/>
</dbReference>
<keyword evidence="9" id="KW-1185">Reference proteome</keyword>
<dbReference type="RefSeq" id="WP_379892985.1">
    <property type="nucleotide sequence ID" value="NZ_CBCSCT010000013.1"/>
</dbReference>
<proteinExistence type="predicted"/>
<feature type="transmembrane region" description="Helical" evidence="6">
    <location>
        <begin position="12"/>
        <end position="33"/>
    </location>
</feature>
<evidence type="ECO:0000313" key="8">
    <source>
        <dbReference type="EMBL" id="MFC5985788.1"/>
    </source>
</evidence>
<comment type="subcellular location">
    <subcellularLocation>
        <location evidence="1">Cell membrane</location>
        <topology evidence="1">Multi-pass membrane protein</topology>
    </subcellularLocation>
</comment>
<dbReference type="PANTHER" id="PTHR40077">
    <property type="entry name" value="MEMBRANE PROTEIN-RELATED"/>
    <property type="match status" value="1"/>
</dbReference>
<feature type="transmembrane region" description="Helical" evidence="6">
    <location>
        <begin position="69"/>
        <end position="88"/>
    </location>
</feature>
<dbReference type="InterPro" id="IPR023845">
    <property type="entry name" value="DUF3817_TM"/>
</dbReference>
<accession>A0ABW1IL84</accession>
<keyword evidence="2" id="KW-1003">Cell membrane</keyword>
<keyword evidence="3 6" id="KW-0812">Transmembrane</keyword>
<sequence length="99" mass="11150">MLKTAIGRFRITGFVEGWSYLILLAIAMPLKYFADIPQAVSVVGALHGLLFVLYIMTLIHVVIEHRWGIVKIAFAFIASFIPFGTFVFDAKYLRDQPSS</sequence>
<feature type="transmembrane region" description="Helical" evidence="6">
    <location>
        <begin position="39"/>
        <end position="62"/>
    </location>
</feature>
<evidence type="ECO:0000256" key="3">
    <source>
        <dbReference type="ARBA" id="ARBA00022692"/>
    </source>
</evidence>
<feature type="domain" description="DUF3817" evidence="7">
    <location>
        <begin position="7"/>
        <end position="93"/>
    </location>
</feature>
<dbReference type="NCBIfam" id="TIGR03954">
    <property type="entry name" value="integ_memb_HG"/>
    <property type="match status" value="1"/>
</dbReference>
<gene>
    <name evidence="8" type="ORF">ACFPXP_05010</name>
</gene>
<evidence type="ECO:0000259" key="7">
    <source>
        <dbReference type="Pfam" id="PF12823"/>
    </source>
</evidence>
<keyword evidence="5 6" id="KW-0472">Membrane</keyword>
<evidence type="ECO:0000256" key="6">
    <source>
        <dbReference type="SAM" id="Phobius"/>
    </source>
</evidence>
<evidence type="ECO:0000256" key="2">
    <source>
        <dbReference type="ARBA" id="ARBA00022475"/>
    </source>
</evidence>
<evidence type="ECO:0000256" key="4">
    <source>
        <dbReference type="ARBA" id="ARBA00022989"/>
    </source>
</evidence>
<evidence type="ECO:0000256" key="5">
    <source>
        <dbReference type="ARBA" id="ARBA00023136"/>
    </source>
</evidence>
<keyword evidence="4 6" id="KW-1133">Transmembrane helix</keyword>
<name>A0ABW1IL84_9BACL</name>